<feature type="region of interest" description="Disordered" evidence="1">
    <location>
        <begin position="551"/>
        <end position="575"/>
    </location>
</feature>
<feature type="region of interest" description="Disordered" evidence="1">
    <location>
        <begin position="86"/>
        <end position="132"/>
    </location>
</feature>
<proteinExistence type="predicted"/>
<accession>A0A0N0P7C0</accession>
<protein>
    <submittedName>
        <fullName evidence="2">Uncharacterized protein</fullName>
    </submittedName>
</protein>
<feature type="region of interest" description="Disordered" evidence="1">
    <location>
        <begin position="589"/>
        <end position="614"/>
    </location>
</feature>
<feature type="region of interest" description="Disordered" evidence="1">
    <location>
        <begin position="753"/>
        <end position="785"/>
    </location>
</feature>
<organism evidence="2 3">
    <name type="scientific">Leptomonas seymouri</name>
    <dbReference type="NCBI Taxonomy" id="5684"/>
    <lineage>
        <taxon>Eukaryota</taxon>
        <taxon>Discoba</taxon>
        <taxon>Euglenozoa</taxon>
        <taxon>Kinetoplastea</taxon>
        <taxon>Metakinetoplastina</taxon>
        <taxon>Trypanosomatida</taxon>
        <taxon>Trypanosomatidae</taxon>
        <taxon>Leishmaniinae</taxon>
        <taxon>Leptomonas</taxon>
    </lineage>
</organism>
<evidence type="ECO:0000313" key="3">
    <source>
        <dbReference type="Proteomes" id="UP000038009"/>
    </source>
</evidence>
<feature type="compositionally biased region" description="Polar residues" evidence="1">
    <location>
        <begin position="1143"/>
        <end position="1154"/>
    </location>
</feature>
<dbReference type="EMBL" id="LJSK01000060">
    <property type="protein sequence ID" value="KPI88147.1"/>
    <property type="molecule type" value="Genomic_DNA"/>
</dbReference>
<dbReference type="Proteomes" id="UP000038009">
    <property type="component" value="Unassembled WGS sequence"/>
</dbReference>
<reference evidence="2 3" key="1">
    <citation type="journal article" date="2015" name="PLoS Pathog.">
        <title>Leptomonas seymouri: Adaptations to the Dixenous Life Cycle Analyzed by Genome Sequencing, Transcriptome Profiling and Co-infection with Leishmania donovani.</title>
        <authorList>
            <person name="Kraeva N."/>
            <person name="Butenko A."/>
            <person name="Hlavacova J."/>
            <person name="Kostygov A."/>
            <person name="Myskova J."/>
            <person name="Grybchuk D."/>
            <person name="Lestinova T."/>
            <person name="Votypka J."/>
            <person name="Volf P."/>
            <person name="Opperdoes F."/>
            <person name="Flegontov P."/>
            <person name="Lukes J."/>
            <person name="Yurchenko V."/>
        </authorList>
    </citation>
    <scope>NUCLEOTIDE SEQUENCE [LARGE SCALE GENOMIC DNA]</scope>
    <source>
        <strain evidence="2 3">ATCC 30220</strain>
    </source>
</reference>
<gene>
    <name evidence="2" type="ORF">ABL78_2780</name>
</gene>
<sequence length="1293" mass="138960">MLTHNDIAASAQEGRTHAGLYPRVMPYTRTTAFMVVPAASAQVITPRAAATSAHSMLRPKPLGASASMSCNQLSYLADPSLFCTSQSTEDAQGPPHELTRRHRDTQPSPHIVGPLFHGHGTHPTPREKHGGDHRYKERQRYHSVPSHEEALRDPYDKYACGASRGLPANERLKGAGRSETCFVLGPAALFSSVYTQHISDHPAPLSEKVDAAEAMKWGIHTQTLALLHARAPPRHCGRQAQRETLGQHPVNTFRSRLVRSTSRPVHAASSVHPATLENACDTQQQRSPLVVRLLAGDEEVSSERSLSTAAAVGSAHASAATHGGATQRAFLSKEGAVHAPKCHSSKEVWGIQRLPDAQTHQRSPSLKDSHHRGARTNAVWEGEGGQDAYQAGEGHTCEEQHAALDSSGTSDNAALVDECKRQCSESCTDNPPVPALASPSPQLPVCPLENDASAAAPTDGFHESGWSTHHHTNCSALDETVVSALSPSPQKSSPIQDDAQHALETVNQISDDFVVAPPPASSQPPLRAGYPLGEQQLDSIIRNSSSSPAVLHSVSSASMSGEVSSPSQPRRRASMSVSLPLRCRLSFGTAVGADEDDEGDEETSGNHGKGPQAQEPSLVLLSSSFGRHCDPLTPSLLPIASEATPTLQERAWAQRFPLVLQLEAAAREWIEVDASVQLHHLACEERICYRGAEVARYRRRLQEVVSYPTVSIPNPDDLITPPTNRQGDPEEVLSRAGISEATMLLTSSRFSGRGYRRMPSASSLPPLSPQGKAAPAEEDLESACANEEASMGCAASLSSPSASPRDAASFSPLPVPVSYRSTDGDCLAEAELLCRHSPPHSPMKKEEYFHGSIPASEGVLAAEAEPFGSRFAGTVHDDIPDNSGDNAEWEDASDAEGEEEEGDNAADSLKESGSALVLPDRGAYATVSSVIETADEALVPAFSFSQTHHHNQAPKDTCCTTWRPPSLLRSSPPTPHVFHLLQDLQNDEEDARYLLTGECPPPHVFQRWADRFQLDQQHAADPAAAAGVGLQQRRGLTPSLEAMEPTKQGGERQPTGRCGVGVLEGSYNQELKNGRRSLEPPESLAVITTVKEINEMALAEGPAESSLRDGSQSTSRQRLCSERNRAWMMENFLEDFDEGGDTANPSNERGSSGSPEEDGAYAEAEYNATGRYAPDPLIFDEEKLALRGPSPLLSPPVGPDDASPAFLFPPDTEGPSAIDPLTFPERSSTERVPYTGAETAVALLTVPSDVAFEPLSYPSEETYEAPFGSERDAWQMLIDDFIEGLVRLMGDEV</sequence>
<feature type="compositionally biased region" description="Acidic residues" evidence="1">
    <location>
        <begin position="887"/>
        <end position="904"/>
    </location>
</feature>
<dbReference type="OMA" id="MACPTEK"/>
<dbReference type="VEuPathDB" id="TriTrypDB:Lsey_0060_0220"/>
<keyword evidence="3" id="KW-1185">Reference proteome</keyword>
<evidence type="ECO:0000313" key="2">
    <source>
        <dbReference type="EMBL" id="KPI88147.1"/>
    </source>
</evidence>
<feature type="compositionally biased region" description="Acidic residues" evidence="1">
    <location>
        <begin position="593"/>
        <end position="603"/>
    </location>
</feature>
<name>A0A0N0P7C0_LEPSE</name>
<evidence type="ECO:0000256" key="1">
    <source>
        <dbReference type="SAM" id="MobiDB-lite"/>
    </source>
</evidence>
<comment type="caution">
    <text evidence="2">The sequence shown here is derived from an EMBL/GenBank/DDBJ whole genome shotgun (WGS) entry which is preliminary data.</text>
</comment>
<feature type="region of interest" description="Disordered" evidence="1">
    <location>
        <begin position="871"/>
        <end position="909"/>
    </location>
</feature>
<feature type="region of interest" description="Disordered" evidence="1">
    <location>
        <begin position="1136"/>
        <end position="1160"/>
    </location>
</feature>
<feature type="compositionally biased region" description="Low complexity" evidence="1">
    <location>
        <begin position="551"/>
        <end position="567"/>
    </location>
</feature>
<dbReference type="OrthoDB" id="267177at2759"/>